<accession>W9CG71</accession>
<keyword evidence="3" id="KW-1185">Reference proteome</keyword>
<dbReference type="OrthoDB" id="3560511at2759"/>
<dbReference type="HOGENOM" id="CLU_086130_0_0_1"/>
<gene>
    <name evidence="2" type="ORF">SBOR_4715</name>
</gene>
<sequence length="282" mass="32742">MNQRNGILLLYRRAVKSSNFPAISAFPRRSKWSYKSSEPLNLSETVIDLDAPNSPAVRDYDESKDNVPTRTKLQIIRSTDRAMARRARLVRKQLEEGVEGFPRKRNQKSQRIRDDMLEHELAHYPNVSSPPVTPLDLMTYALLGNPFTTRKPNDIVKKSNSHMEKLFIAHGINFLDTANITIRALTEDFDIETDGKGGEIPVEYQEEEYKKKRARRGRTDDEIQSKEEKKERKKASAEIWRIYHETQSEKQLEEQDKERNGEQNEKQEGSSLDKRSDIPLDL</sequence>
<evidence type="ECO:0000256" key="1">
    <source>
        <dbReference type="SAM" id="MobiDB-lite"/>
    </source>
</evidence>
<dbReference type="EMBL" id="AYSA01000219">
    <property type="protein sequence ID" value="ESZ94923.1"/>
    <property type="molecule type" value="Genomic_DNA"/>
</dbReference>
<comment type="caution">
    <text evidence="2">The sequence shown here is derived from an EMBL/GenBank/DDBJ whole genome shotgun (WGS) entry which is preliminary data.</text>
</comment>
<protein>
    <submittedName>
        <fullName evidence="2">Uncharacterized protein</fullName>
    </submittedName>
</protein>
<reference evidence="2 3" key="1">
    <citation type="journal article" date="2014" name="Genome Announc.">
        <title>Draft genome sequence of Sclerotinia borealis, a psychrophilic plant pathogenic fungus.</title>
        <authorList>
            <person name="Mardanov A.V."/>
            <person name="Beletsky A.V."/>
            <person name="Kadnikov V.V."/>
            <person name="Ignatov A.N."/>
            <person name="Ravin N.V."/>
        </authorList>
    </citation>
    <scope>NUCLEOTIDE SEQUENCE [LARGE SCALE GENOMIC DNA]</scope>
    <source>
        <strain evidence="3">F-4157</strain>
    </source>
</reference>
<name>W9CG71_SCLBF</name>
<organism evidence="2 3">
    <name type="scientific">Sclerotinia borealis (strain F-4128)</name>
    <dbReference type="NCBI Taxonomy" id="1432307"/>
    <lineage>
        <taxon>Eukaryota</taxon>
        <taxon>Fungi</taxon>
        <taxon>Dikarya</taxon>
        <taxon>Ascomycota</taxon>
        <taxon>Pezizomycotina</taxon>
        <taxon>Leotiomycetes</taxon>
        <taxon>Helotiales</taxon>
        <taxon>Sclerotiniaceae</taxon>
        <taxon>Sclerotinia</taxon>
    </lineage>
</organism>
<evidence type="ECO:0000313" key="2">
    <source>
        <dbReference type="EMBL" id="ESZ94923.1"/>
    </source>
</evidence>
<proteinExistence type="predicted"/>
<evidence type="ECO:0000313" key="3">
    <source>
        <dbReference type="Proteomes" id="UP000019487"/>
    </source>
</evidence>
<feature type="compositionally biased region" description="Basic and acidic residues" evidence="1">
    <location>
        <begin position="217"/>
        <end position="282"/>
    </location>
</feature>
<dbReference type="Proteomes" id="UP000019487">
    <property type="component" value="Unassembled WGS sequence"/>
</dbReference>
<feature type="region of interest" description="Disordered" evidence="1">
    <location>
        <begin position="208"/>
        <end position="282"/>
    </location>
</feature>
<dbReference type="AlphaFoldDB" id="W9CG71"/>